<dbReference type="RefSeq" id="WP_164362812.1">
    <property type="nucleotide sequence ID" value="NZ_CP066776.1"/>
</dbReference>
<dbReference type="NCBIfam" id="TIGR01528">
    <property type="entry name" value="NMN_trans_PnuC"/>
    <property type="match status" value="1"/>
</dbReference>
<accession>A0A6B3LBU3</accession>
<dbReference type="EMBL" id="CP066776">
    <property type="protein sequence ID" value="QQL46124.1"/>
    <property type="molecule type" value="Genomic_DNA"/>
</dbReference>
<proteinExistence type="inferred from homology"/>
<evidence type="ECO:0000256" key="3">
    <source>
        <dbReference type="ARBA" id="ARBA00006669"/>
    </source>
</evidence>
<dbReference type="Pfam" id="PF04973">
    <property type="entry name" value="NMN_transporter"/>
    <property type="match status" value="1"/>
</dbReference>
<comment type="similarity">
    <text evidence="3">Belongs to the nicotinamide ribonucleoside (NR) uptake permease (TC 4.B.1) family.</text>
</comment>
<protein>
    <recommendedName>
        <fullName evidence="4">Nicotinamide riboside transporter PnuC</fullName>
    </recommendedName>
</protein>
<dbReference type="GO" id="GO:0034257">
    <property type="term" value="F:nicotinamide riboside transmembrane transporter activity"/>
    <property type="evidence" value="ECO:0007669"/>
    <property type="project" value="InterPro"/>
</dbReference>
<gene>
    <name evidence="10" type="ORF">G3M56_005955</name>
</gene>
<keyword evidence="11" id="KW-1185">Reference proteome</keyword>
<evidence type="ECO:0000313" key="11">
    <source>
        <dbReference type="Proteomes" id="UP000475117"/>
    </source>
</evidence>
<dbReference type="KEGG" id="soa:G3M56_005955"/>
<evidence type="ECO:0000313" key="10">
    <source>
        <dbReference type="EMBL" id="QQL46124.1"/>
    </source>
</evidence>
<keyword evidence="9" id="KW-0472">Membrane</keyword>
<dbReference type="PANTHER" id="PTHR36122:SF2">
    <property type="entry name" value="NICOTINAMIDE RIBOSIDE TRANSPORTER PNUC"/>
    <property type="match status" value="1"/>
</dbReference>
<evidence type="ECO:0000256" key="2">
    <source>
        <dbReference type="ARBA" id="ARBA00004651"/>
    </source>
</evidence>
<evidence type="ECO:0000256" key="9">
    <source>
        <dbReference type="ARBA" id="ARBA00023136"/>
    </source>
</evidence>
<dbReference type="AlphaFoldDB" id="A0A6B3LBU3"/>
<dbReference type="PANTHER" id="PTHR36122">
    <property type="entry name" value="NICOTINAMIDE RIBOSIDE TRANSPORTER PNUC"/>
    <property type="match status" value="1"/>
</dbReference>
<organism evidence="10 11">
    <name type="scientific">Sulfuriroseicoccus oceanibius</name>
    <dbReference type="NCBI Taxonomy" id="2707525"/>
    <lineage>
        <taxon>Bacteria</taxon>
        <taxon>Pseudomonadati</taxon>
        <taxon>Verrucomicrobiota</taxon>
        <taxon>Verrucomicrobiia</taxon>
        <taxon>Verrucomicrobiales</taxon>
        <taxon>Verrucomicrobiaceae</taxon>
        <taxon>Sulfuriroseicoccus</taxon>
    </lineage>
</organism>
<evidence type="ECO:0000256" key="4">
    <source>
        <dbReference type="ARBA" id="ARBA00017522"/>
    </source>
</evidence>
<reference evidence="10 11" key="1">
    <citation type="submission" date="2020-12" db="EMBL/GenBank/DDBJ databases">
        <title>Sulforoseuscoccus oceanibium gen. nov., sp. nov., a representative of the phylum Verrucomicrobia with special cytoplasmic membrane, and proposal of Sulforoseuscoccusaceae fam. nov.</title>
        <authorList>
            <person name="Xi F."/>
        </authorList>
    </citation>
    <scope>NUCLEOTIDE SEQUENCE [LARGE SCALE GENOMIC DNA]</scope>
    <source>
        <strain evidence="10 11">T37</strain>
    </source>
</reference>
<sequence>MFETLTLAAIEWQFVLGSTWLEIIATVSAILGVILIARQNILGWPLGIVWAAISAWLCFTQWQLVSDGILYLIYIPIQIYCWVQWKMGDSESGAPLHPTWMPAKKQGILVACALGSIVLWAFGISAMARNVSWIPEPALLWRDSTTTVLNFFAQFLQARKRMENWVLWLVVNCLGIHIYWVKDAPIYSVQYGFFLILGIYGWVEWHRSRKQLQEGK</sequence>
<dbReference type="GO" id="GO:0005886">
    <property type="term" value="C:plasma membrane"/>
    <property type="evidence" value="ECO:0007669"/>
    <property type="project" value="UniProtKB-SubCell"/>
</dbReference>
<dbReference type="InterPro" id="IPR006419">
    <property type="entry name" value="NMN_transpt_PnuC"/>
</dbReference>
<evidence type="ECO:0000256" key="6">
    <source>
        <dbReference type="ARBA" id="ARBA00022475"/>
    </source>
</evidence>
<evidence type="ECO:0000256" key="7">
    <source>
        <dbReference type="ARBA" id="ARBA00022692"/>
    </source>
</evidence>
<evidence type="ECO:0000256" key="8">
    <source>
        <dbReference type="ARBA" id="ARBA00022989"/>
    </source>
</evidence>
<evidence type="ECO:0000256" key="1">
    <source>
        <dbReference type="ARBA" id="ARBA00002672"/>
    </source>
</evidence>
<dbReference type="Proteomes" id="UP000475117">
    <property type="component" value="Chromosome"/>
</dbReference>
<keyword evidence="6" id="KW-1003">Cell membrane</keyword>
<evidence type="ECO:0000256" key="5">
    <source>
        <dbReference type="ARBA" id="ARBA00022448"/>
    </source>
</evidence>
<name>A0A6B3LBU3_9BACT</name>
<keyword evidence="5" id="KW-0813">Transport</keyword>
<comment type="function">
    <text evidence="1">Required for nicotinamide riboside transport across the inner membrane.</text>
</comment>
<keyword evidence="7" id="KW-0812">Transmembrane</keyword>
<keyword evidence="8" id="KW-1133">Transmembrane helix</keyword>
<comment type="subcellular location">
    <subcellularLocation>
        <location evidence="2">Cell membrane</location>
        <topology evidence="2">Multi-pass membrane protein</topology>
    </subcellularLocation>
</comment>